<feature type="binding site" evidence="7">
    <location>
        <position position="39"/>
    </location>
    <ligand>
        <name>ATP</name>
        <dbReference type="ChEBI" id="CHEBI:30616"/>
    </ligand>
</feature>
<dbReference type="EMBL" id="AP017470">
    <property type="protein sequence ID" value="BBB31884.1"/>
    <property type="molecule type" value="Genomic_DNA"/>
</dbReference>
<keyword evidence="8" id="KW-1133">Transmembrane helix</keyword>
<dbReference type="PROSITE" id="PS00107">
    <property type="entry name" value="PROTEIN_KINASE_ATP"/>
    <property type="match status" value="1"/>
</dbReference>
<dbReference type="AlphaFoldDB" id="A0A7R6PFZ5"/>
<accession>A0A7R6PFZ5</accession>
<evidence type="ECO:0000256" key="8">
    <source>
        <dbReference type="SAM" id="Phobius"/>
    </source>
</evidence>
<evidence type="ECO:0000256" key="1">
    <source>
        <dbReference type="ARBA" id="ARBA00012513"/>
    </source>
</evidence>
<dbReference type="SMART" id="SM00220">
    <property type="entry name" value="S_TKc"/>
    <property type="match status" value="1"/>
</dbReference>
<dbReference type="InterPro" id="IPR000719">
    <property type="entry name" value="Prot_kinase_dom"/>
</dbReference>
<feature type="domain" description="Protein kinase" evidence="9">
    <location>
        <begin position="10"/>
        <end position="272"/>
    </location>
</feature>
<dbReference type="PANTHER" id="PTHR43289:SF34">
    <property type="entry name" value="SERINE_THREONINE-PROTEIN KINASE YBDM-RELATED"/>
    <property type="match status" value="1"/>
</dbReference>
<sequence length="652" mass="73541">MKHLQTVGRYKIESILGEGAMGVVYKAHDPIIKRTVAIKLIKVDEGISEQEKKEFYERFYREAQIAGTLNHPNIVGIYDIGEEQGIPYIAMEFVEGETLSSIIAKKGRLDLETCVKIVSQLASALDYAHKKGIIHRDIKPGNILIDQELKCKIMDFGIAKLQNSSLTQTGTFLGTPSYASPEQIMEGKVDHRSDIFSLGIVTYEMLTGKLPFKGQTLSAILYKIVHEPPEPVENVHEIGFTEESWNEVFNRIFAKNPDERYQSAKQFSNDLIRAVKLTRSQKSRIKDLLSDTGLDSSVSMIEKELARNEYELIRAKEITEKKQSSKKGLFFIVFLFVLIGAFAGGYYYTNGEILNNINEGLSQILPFGITKEVRIESDPLGADVYINDSFVGKTPITVKLSGKNGEQKRIVLKKEGYKPVNKTFFFSKDTNNLKYKLESLFTTMSIVTEPPQTTVFINGKESCVTPCEIKINTSKKNILLFKAEGYKDKTIVLNPGEILTSKVVLEVIKQPSYLVIDTEFPVKLYIRRNGKWKYLGEFTNGKSIKLEAGTVKLKVENMKYFYRQIFVEELIGNKKTVLKLPPLGIIHKIDVAPLYAEVYIDGISVGETPIFNVKIVAGTHKIKFVSPGDNKVKEISVEVRADKELNIKEKLL</sequence>
<dbReference type="PROSITE" id="PS00108">
    <property type="entry name" value="PROTEIN_KINASE_ST"/>
    <property type="match status" value="1"/>
</dbReference>
<keyword evidence="3" id="KW-0808">Transferase</keyword>
<dbReference type="Gene3D" id="1.10.510.10">
    <property type="entry name" value="Transferase(Phosphotransferase) domain 1"/>
    <property type="match status" value="1"/>
</dbReference>
<evidence type="ECO:0000256" key="2">
    <source>
        <dbReference type="ARBA" id="ARBA00022527"/>
    </source>
</evidence>
<reference evidence="10 11" key="1">
    <citation type="journal article" date="2012" name="Extremophiles">
        <title>Thermotomaculum hydrothermale gen. nov., sp. nov., a novel heterotrophic thermophile within the phylum Acidobacteria from a deep-sea hydrothermal vent chimney in the Southern Okinawa Trough.</title>
        <authorList>
            <person name="Izumi H."/>
            <person name="Nunoura T."/>
            <person name="Miyazaki M."/>
            <person name="Mino S."/>
            <person name="Toki T."/>
            <person name="Takai K."/>
            <person name="Sako Y."/>
            <person name="Sawabe T."/>
            <person name="Nakagawa S."/>
        </authorList>
    </citation>
    <scope>NUCLEOTIDE SEQUENCE [LARGE SCALE GENOMIC DNA]</scope>
    <source>
        <strain evidence="10 11">AC55</strain>
    </source>
</reference>
<dbReference type="InterPro" id="IPR013229">
    <property type="entry name" value="PEGA"/>
</dbReference>
<keyword evidence="11" id="KW-1185">Reference proteome</keyword>
<evidence type="ECO:0000256" key="7">
    <source>
        <dbReference type="PROSITE-ProRule" id="PRU10141"/>
    </source>
</evidence>
<dbReference type="Gene3D" id="3.30.200.20">
    <property type="entry name" value="Phosphorylase Kinase, domain 1"/>
    <property type="match status" value="1"/>
</dbReference>
<keyword evidence="4 7" id="KW-0547">Nucleotide-binding</keyword>
<dbReference type="Pfam" id="PF08308">
    <property type="entry name" value="PEGA"/>
    <property type="match status" value="3"/>
</dbReference>
<dbReference type="Proteomes" id="UP000595564">
    <property type="component" value="Chromosome"/>
</dbReference>
<evidence type="ECO:0000256" key="6">
    <source>
        <dbReference type="ARBA" id="ARBA00022840"/>
    </source>
</evidence>
<dbReference type="RefSeq" id="WP_201328218.1">
    <property type="nucleotide sequence ID" value="NZ_AP017470.1"/>
</dbReference>
<dbReference type="Pfam" id="PF00069">
    <property type="entry name" value="Pkinase"/>
    <property type="match status" value="1"/>
</dbReference>
<dbReference type="EC" id="2.7.11.1" evidence="1"/>
<name>A0A7R6PFZ5_9BACT</name>
<dbReference type="CDD" id="cd14014">
    <property type="entry name" value="STKc_PknB_like"/>
    <property type="match status" value="1"/>
</dbReference>
<dbReference type="InterPro" id="IPR017441">
    <property type="entry name" value="Protein_kinase_ATP_BS"/>
</dbReference>
<keyword evidence="8" id="KW-0472">Membrane</keyword>
<keyword evidence="8" id="KW-0812">Transmembrane</keyword>
<organism evidence="10 11">
    <name type="scientific">Thermotomaculum hydrothermale</name>
    <dbReference type="NCBI Taxonomy" id="981385"/>
    <lineage>
        <taxon>Bacteria</taxon>
        <taxon>Pseudomonadati</taxon>
        <taxon>Acidobacteriota</taxon>
        <taxon>Holophagae</taxon>
        <taxon>Thermotomaculales</taxon>
        <taxon>Thermotomaculaceae</taxon>
        <taxon>Thermotomaculum</taxon>
    </lineage>
</organism>
<dbReference type="GO" id="GO:0004674">
    <property type="term" value="F:protein serine/threonine kinase activity"/>
    <property type="evidence" value="ECO:0007669"/>
    <property type="project" value="UniProtKB-KW"/>
</dbReference>
<dbReference type="InterPro" id="IPR008271">
    <property type="entry name" value="Ser/Thr_kinase_AS"/>
</dbReference>
<dbReference type="FunFam" id="1.10.510.10:FF:000021">
    <property type="entry name" value="Serine/threonine protein kinase"/>
    <property type="match status" value="1"/>
</dbReference>
<evidence type="ECO:0000256" key="5">
    <source>
        <dbReference type="ARBA" id="ARBA00022777"/>
    </source>
</evidence>
<evidence type="ECO:0000259" key="9">
    <source>
        <dbReference type="PROSITE" id="PS50011"/>
    </source>
</evidence>
<protein>
    <recommendedName>
        <fullName evidence="1">non-specific serine/threonine protein kinase</fullName>
        <ecNumber evidence="1">2.7.11.1</ecNumber>
    </recommendedName>
</protein>
<dbReference type="SUPFAM" id="SSF56112">
    <property type="entry name" value="Protein kinase-like (PK-like)"/>
    <property type="match status" value="1"/>
</dbReference>
<evidence type="ECO:0000256" key="3">
    <source>
        <dbReference type="ARBA" id="ARBA00022679"/>
    </source>
</evidence>
<dbReference type="KEGG" id="thyd:TTHT_0260"/>
<evidence type="ECO:0000313" key="11">
    <source>
        <dbReference type="Proteomes" id="UP000595564"/>
    </source>
</evidence>
<keyword evidence="2" id="KW-0723">Serine/threonine-protein kinase</keyword>
<evidence type="ECO:0000313" key="10">
    <source>
        <dbReference type="EMBL" id="BBB31884.1"/>
    </source>
</evidence>
<dbReference type="PANTHER" id="PTHR43289">
    <property type="entry name" value="MITOGEN-ACTIVATED PROTEIN KINASE KINASE KINASE 20-RELATED"/>
    <property type="match status" value="1"/>
</dbReference>
<keyword evidence="5" id="KW-0418">Kinase</keyword>
<keyword evidence="6 7" id="KW-0067">ATP-binding</keyword>
<dbReference type="InterPro" id="IPR011009">
    <property type="entry name" value="Kinase-like_dom_sf"/>
</dbReference>
<feature type="transmembrane region" description="Helical" evidence="8">
    <location>
        <begin position="328"/>
        <end position="348"/>
    </location>
</feature>
<proteinExistence type="predicted"/>
<dbReference type="PROSITE" id="PS50011">
    <property type="entry name" value="PROTEIN_KINASE_DOM"/>
    <property type="match status" value="1"/>
</dbReference>
<dbReference type="GO" id="GO:0005524">
    <property type="term" value="F:ATP binding"/>
    <property type="evidence" value="ECO:0007669"/>
    <property type="project" value="UniProtKB-UniRule"/>
</dbReference>
<evidence type="ECO:0000256" key="4">
    <source>
        <dbReference type="ARBA" id="ARBA00022741"/>
    </source>
</evidence>
<gene>
    <name evidence="10" type="ORF">TTHT_0260</name>
</gene>